<reference evidence="4" key="1">
    <citation type="submission" date="2016-05" db="EMBL/GenBank/DDBJ databases">
        <authorList>
            <person name="Naeem Raeece"/>
        </authorList>
    </citation>
    <scope>NUCLEOTIDE SEQUENCE [LARGE SCALE GENOMIC DNA]</scope>
</reference>
<organism evidence="3 4">
    <name type="scientific">Plasmodium ovale curtisi</name>
    <dbReference type="NCBI Taxonomy" id="864141"/>
    <lineage>
        <taxon>Eukaryota</taxon>
        <taxon>Sar</taxon>
        <taxon>Alveolata</taxon>
        <taxon>Apicomplexa</taxon>
        <taxon>Aconoidasida</taxon>
        <taxon>Haemosporida</taxon>
        <taxon>Plasmodiidae</taxon>
        <taxon>Plasmodium</taxon>
        <taxon>Plasmodium (Plasmodium)</taxon>
    </lineage>
</organism>
<feature type="region of interest" description="Disordered" evidence="2">
    <location>
        <begin position="137"/>
        <end position="162"/>
    </location>
</feature>
<gene>
    <name evidence="3" type="ORF">POVCU1_026910</name>
</gene>
<accession>A0A1A8WNP2</accession>
<feature type="region of interest" description="Disordered" evidence="2">
    <location>
        <begin position="1"/>
        <end position="55"/>
    </location>
</feature>
<dbReference type="Proteomes" id="UP000078546">
    <property type="component" value="Unassembled WGS sequence"/>
</dbReference>
<feature type="coiled-coil region" evidence="1">
    <location>
        <begin position="475"/>
        <end position="509"/>
    </location>
</feature>
<name>A0A1A8WNP2_PLAOA</name>
<evidence type="ECO:0000256" key="1">
    <source>
        <dbReference type="SAM" id="Coils"/>
    </source>
</evidence>
<feature type="compositionally biased region" description="Basic and acidic residues" evidence="2">
    <location>
        <begin position="19"/>
        <end position="33"/>
    </location>
</feature>
<protein>
    <submittedName>
        <fullName evidence="3">Uncharacterized protein</fullName>
    </submittedName>
</protein>
<dbReference type="AlphaFoldDB" id="A0A1A8WNP2"/>
<keyword evidence="1" id="KW-0175">Coiled coil</keyword>
<sequence length="591" mass="70648">MDNNIKDLMKKEKERRRLMREEKKKKENEKRDGNIPTELNLKSEPSQNNHLKNEQSTLHLKIKNNHDYDTINEKNDNGKENTCVTSMYAIKSSDDTILTKNDNKKNAKRVHFSEPVTPLNRLNKDNNFKDAFLEYFNEEQRESRDPDVDKLGENRENRNKDLPKDFFDVLDCASSDVGKEEDFGRGESEEVKGSDQRKIAEKEVPRHLVDIKSGTDLHVDIPHGGHMPNVTHSNTTDEEDIREYCAERNTLGSGHAEEVEIVETYEIIEDTVSDAEKRGNEEFRMKIKKKRKSIQNGEYGERDGRDAYDQHDEDDSHVAHYEDESRDPENEDDIIKRFNNSLYDMTHYKALDTAYYEELEYLHKKLIEKKKYILGNIYDEEKEQIEDMEQEVLDELNEFHNKKNKKEKNDHFNIREVYELLNIKKGEYVNNYVESNQNDQKNDNDTKTKMQQENIPKGFFDDKEKDIFVRENVSLSKINQKIEEIKKQKKKMLLEYKNTEKIYEEEKNNYIDYLYDDKFDNKEDILNEIKTRTMNLSNVKNEVNERSKEQIKKTRKEKIVKKKESKFYNMEEDFFDWRKKNFYLPPKRNKH</sequence>
<evidence type="ECO:0000256" key="2">
    <source>
        <dbReference type="SAM" id="MobiDB-lite"/>
    </source>
</evidence>
<feature type="coiled-coil region" evidence="1">
    <location>
        <begin position="378"/>
        <end position="409"/>
    </location>
</feature>
<evidence type="ECO:0000313" key="3">
    <source>
        <dbReference type="EMBL" id="SBS93888.1"/>
    </source>
</evidence>
<proteinExistence type="predicted"/>
<feature type="compositionally biased region" description="Basic and acidic residues" evidence="2">
    <location>
        <begin position="1"/>
        <end position="12"/>
    </location>
</feature>
<feature type="region of interest" description="Disordered" evidence="2">
    <location>
        <begin position="177"/>
        <end position="200"/>
    </location>
</feature>
<dbReference type="EMBL" id="FLQV01000495">
    <property type="protein sequence ID" value="SBS93888.1"/>
    <property type="molecule type" value="Genomic_DNA"/>
</dbReference>
<feature type="compositionally biased region" description="Polar residues" evidence="2">
    <location>
        <begin position="43"/>
        <end position="55"/>
    </location>
</feature>
<evidence type="ECO:0000313" key="4">
    <source>
        <dbReference type="Proteomes" id="UP000078546"/>
    </source>
</evidence>
<feature type="region of interest" description="Disordered" evidence="2">
    <location>
        <begin position="289"/>
        <end position="331"/>
    </location>
</feature>
<feature type="compositionally biased region" description="Basic and acidic residues" evidence="2">
    <location>
        <begin position="299"/>
        <end position="323"/>
    </location>
</feature>